<dbReference type="EMBL" id="RQGM01000024">
    <property type="protein sequence ID" value="TGL85864.1"/>
    <property type="molecule type" value="Genomic_DNA"/>
</dbReference>
<dbReference type="AlphaFoldDB" id="A0A6N4QPC7"/>
<dbReference type="Proteomes" id="UP000297613">
    <property type="component" value="Unassembled WGS sequence"/>
</dbReference>
<reference evidence="1 2" key="1">
    <citation type="journal article" date="2019" name="PLoS Negl. Trop. Dis.">
        <title>Revisiting the worldwide diversity of Leptospira species in the environment.</title>
        <authorList>
            <person name="Vincent A.T."/>
            <person name="Schiettekatte O."/>
            <person name="Bourhy P."/>
            <person name="Veyrier F.J."/>
            <person name="Picardeau M."/>
        </authorList>
    </citation>
    <scope>NUCLEOTIDE SEQUENCE [LARGE SCALE GENOMIC DNA]</scope>
    <source>
        <strain evidence="1 2">201702445</strain>
    </source>
</reference>
<gene>
    <name evidence="1" type="ORF">EHQ83_06380</name>
</gene>
<name>A0A6N4QPC7_9LEPT</name>
<comment type="caution">
    <text evidence="1">The sequence shown here is derived from an EMBL/GenBank/DDBJ whole genome shotgun (WGS) entry which is preliminary data.</text>
</comment>
<organism evidence="1 2">
    <name type="scientific">Leptospira yasudae</name>
    <dbReference type="NCBI Taxonomy" id="2202201"/>
    <lineage>
        <taxon>Bacteria</taxon>
        <taxon>Pseudomonadati</taxon>
        <taxon>Spirochaetota</taxon>
        <taxon>Spirochaetia</taxon>
        <taxon>Leptospirales</taxon>
        <taxon>Leptospiraceae</taxon>
        <taxon>Leptospira</taxon>
    </lineage>
</organism>
<evidence type="ECO:0000313" key="2">
    <source>
        <dbReference type="Proteomes" id="UP000297613"/>
    </source>
</evidence>
<proteinExistence type="predicted"/>
<accession>A0A6N4QPC7</accession>
<protein>
    <submittedName>
        <fullName evidence="1">Uncharacterized protein</fullName>
    </submittedName>
</protein>
<sequence length="81" mass="9970">MKREKNFIWEKFTVTRGSFLLSREAERISWIHVLNPIVFPVRDVCDSHRIVFDLDRMQSDSAFRKEYGKRRFDPFTEERRF</sequence>
<evidence type="ECO:0000313" key="1">
    <source>
        <dbReference type="EMBL" id="TGL85864.1"/>
    </source>
</evidence>